<dbReference type="InterPro" id="IPR016035">
    <property type="entry name" value="Acyl_Trfase/lysoPLipase"/>
</dbReference>
<dbReference type="Pfam" id="PF00550">
    <property type="entry name" value="PP-binding"/>
    <property type="match status" value="2"/>
</dbReference>
<dbReference type="Pfam" id="PF00109">
    <property type="entry name" value="ketoacyl-synt"/>
    <property type="match status" value="1"/>
</dbReference>
<dbReference type="Gene3D" id="3.40.47.10">
    <property type="match status" value="1"/>
</dbReference>
<dbReference type="Pfam" id="PF18369">
    <property type="entry name" value="PKS_DE"/>
    <property type="match status" value="1"/>
</dbReference>
<evidence type="ECO:0000256" key="1">
    <source>
        <dbReference type="ARBA" id="ARBA00022450"/>
    </source>
</evidence>
<dbReference type="InterPro" id="IPR020806">
    <property type="entry name" value="PKS_PP-bd"/>
</dbReference>
<dbReference type="SMART" id="SM01294">
    <property type="entry name" value="PKS_PP_betabranch"/>
    <property type="match status" value="1"/>
</dbReference>
<dbReference type="InterPro" id="IPR036291">
    <property type="entry name" value="NAD(P)-bd_dom_sf"/>
</dbReference>
<keyword evidence="3" id="KW-0808">Transferase</keyword>
<dbReference type="SUPFAM" id="SSF47336">
    <property type="entry name" value="ACP-like"/>
    <property type="match status" value="2"/>
</dbReference>
<dbReference type="Proteomes" id="UP001501116">
    <property type="component" value="Unassembled WGS sequence"/>
</dbReference>
<evidence type="ECO:0000313" key="7">
    <source>
        <dbReference type="EMBL" id="GAA1954813.1"/>
    </source>
</evidence>
<dbReference type="InterPro" id="IPR016039">
    <property type="entry name" value="Thiolase-like"/>
</dbReference>
<dbReference type="InterPro" id="IPR050091">
    <property type="entry name" value="PKS_NRPS_Biosynth_Enz"/>
</dbReference>
<dbReference type="PROSITE" id="PS52004">
    <property type="entry name" value="KS3_2"/>
    <property type="match status" value="1"/>
</dbReference>
<accession>A0ABN2QLV8</accession>
<sequence length="2339" mass="243397">MPADGAEAIAVIGVSAGLLDNPFPFDVGTWSGSALAWMAVEDAGVVPGRLVDGRVAVTVSLPGAGALVDAAERVRTGLGVHGTAKTLVSQRFPGLSSIAVAAAELRSGRADVALAGEFGLPDALGGFLVLKRLPDAVDDGDLCYCLVDVVREDEASAMGQANPCAPSVLGLAELCAASRQVGERNPVVVPADGSGHVLVIASAPAAPALGEQHRDGAVVPWVLSGRSQAGLCAQAGLVRDRLGEVDWSVSAVGHTLATTRSELPHRAVLLGATADELLARLSQLAEGGHGPGVIKGTAAARSAVFVFPGQGSQYAGMAVDLWNREPVFAAEMSACEAELSRHADWSLRAVIEGADGAPSLTRPDIVQPALFAVMVSLAALWQARGVRPAAVVGHSLGEVAAAYVAGGLALADAMRVVVLWSRAQALLSGQGDMASVSLPEAELRPLLEKWRGRLELAAVNGPSWGVVSGDSDAITELLDECAAAGVRAKAIAVGLAAHSRHIDRITARLAADLGEIRPRVATIPLYSTLTASRVDASVLSAGHWCRNLRSTVRFDETIRVLAKAGHRVFVEVSPHPTLTMGVRETLDDCGLAGTVLESLRRDEDASARLLTSMAEAYAEGVRVDFSGFFDGGARVRLPAVVWPSDAERDEERPNGFTDAIVAASPGARYELALSLVVDEVSGVLKRADRIETTQPFRDLGFDSVLAMELSTRLRAATGIALPVTLVFEHPTPESAAKRLVAEICGEASAAAPEAQAFGGGDPVAIVALSCRLPGGADTPERLWRLMADGGDAVTPFPEDRGWDLAATYDPDPAVAGRTYVREGGFLHDAPLFDAAFFGIGPREALAMDPQQRLLLETGWEALERAGIEPSTLRGSQTGVFTGVMTQDYGPRMHEADPDLEGYVLTGTTGSVASGRLAYTFGFDGPAVTVDTACSSSLVAVHLACQSLRAGECSLALAGGATVMAEPGIFVELCRQQGLAPDGRVKAFGAGADGTAFAEGVGLVVLERLSDARRHGHPVLALVSGSAVNSDGASNGLTAPNGTAQRRVIRQALANAGLAPSDVDVVEAHGTGTRLGDPIEAEALLATYGRERPAERPLLLGSVKSNIAHTQAAAGVAGLIKVVLALGKGVVPRTLRAAEPTHHVDWSSGAVRLVTEQTPWPETGRPRRAAVSSFGISGTNSHLIVEQAPDQLPDASGEVTGAVPWVLSGRTEQALRAQAGRLAEHLRADPGAGAADVAHSLLTARALFDHRAVFVGSDRDRLLSGLDAFAGGAAGGAVRGEAGPRGRTVFVFPGQGSQWTAMAVALLDSSAVFREEVLACVRALEPHLDWSPLDVLRCAPGAPSLDRLDVVQPVLFTVMSALTAMWRSAGIEPDAVVGTSQGEIAAAYASGALALSDAARLIALRSEVLGEHLVGKGALASVALPLEAARARLAAWGGRVEVAGITAPSLLTVAGDDEALDEFVAGCVRDGIRAKRVAATIPTHCAMVDPVRADLLAVLGEIPARATTVPFYSTVTGKPIDTSELDTGYWYRNTREPVLFERATEALLGDGYTVFLEMSPHPVMLLAIEQIAAAAGTAVLAAGTLRRDDGGLDRMLTSLAEVFVRGVPVRWDVPAARRVELPTYAFQRKRFWLEAPKAEGPGDASAAEFWTAVGASDTGALSLALELGTDEERDSLRAVLPKLADWYRRTAGASEVDGWRYRVDWVPITPPPIAAGGHWLVVVPDSEAKPHRVAESVLALQEAGVTAQVLEVSGLEERAPLASAIAKALDGAEVTGVLSLLALDDRPDPEHPVVPRGASATVALVQALGDAGVGAPLWCATDGAAGGPVVRPEQALLWGLGPVIGQEHPARWGGLVELSRADGERGRNQLVAALLGEHDEDELALSGDGLLARRLVPAPVGGLAPRRAWRPSGTALITGGTGALGANVARWLARTGVDRLVLTSRSGPAAPGAADLVRELTELGAEVSVVACDAADRAQLAAVLDAVPADCPLTTVVHTAAVLDDGLIDTLNVKQMEQVLRVKAEAAKNLHELTEGLPLENFVLFSSVAGTFGSSGHGNYAPGNAFLDALARQRRQSGLPGISIAWGHWAGHGLGDETVEQRLHRRGLPSMAPEAALVALQRALENEDPFVVIADVDWARFAASRTGSGLGSLLTGLPGVRPGTAEDDDAENGPSFRDRMAGLPPAEREEAALAMVRAQVADVLGYEDVAEVSRVRAFRELGFDSLAAVELRNRLGAVVDRTLPATVVFDHPTPVALAKWLLGELAIEPPGAKALLGELDRLAASLSDVDLAAEERDRLLGRLRTMTAAAGAGTGGAVEGLDGATDDELFDLVDNDLGVS</sequence>
<dbReference type="SMART" id="SM00827">
    <property type="entry name" value="PKS_AT"/>
    <property type="match status" value="2"/>
</dbReference>
<dbReference type="SMART" id="SM00822">
    <property type="entry name" value="PKS_KR"/>
    <property type="match status" value="1"/>
</dbReference>
<evidence type="ECO:0008006" key="9">
    <source>
        <dbReference type="Google" id="ProtNLM"/>
    </source>
</evidence>
<feature type="domain" description="Carrier" evidence="5">
    <location>
        <begin position="667"/>
        <end position="743"/>
    </location>
</feature>
<dbReference type="NCBIfam" id="NF045894">
    <property type="entry name" value="PKS_plus_SDR"/>
    <property type="match status" value="1"/>
</dbReference>
<dbReference type="InterPro" id="IPR036736">
    <property type="entry name" value="ACP-like_sf"/>
</dbReference>
<dbReference type="Gene3D" id="1.10.1200.10">
    <property type="entry name" value="ACP-like"/>
    <property type="match status" value="2"/>
</dbReference>
<keyword evidence="4" id="KW-0012">Acyltransferase</keyword>
<dbReference type="InterPro" id="IPR041618">
    <property type="entry name" value="PKS_DE"/>
</dbReference>
<dbReference type="Gene3D" id="3.40.366.10">
    <property type="entry name" value="Malonyl-Coenzyme A Acyl Carrier Protein, domain 2"/>
    <property type="match status" value="2"/>
</dbReference>
<dbReference type="SUPFAM" id="SSF53901">
    <property type="entry name" value="Thiolase-like"/>
    <property type="match status" value="2"/>
</dbReference>
<keyword evidence="2" id="KW-0597">Phosphoprotein</keyword>
<dbReference type="PROSITE" id="PS00012">
    <property type="entry name" value="PHOSPHOPANTETHEINE"/>
    <property type="match status" value="2"/>
</dbReference>
<dbReference type="InterPro" id="IPR020841">
    <property type="entry name" value="PKS_Beta-ketoAc_synthase_dom"/>
</dbReference>
<name>A0ABN2QLV8_9PSEU</name>
<evidence type="ECO:0000256" key="2">
    <source>
        <dbReference type="ARBA" id="ARBA00022553"/>
    </source>
</evidence>
<dbReference type="PANTHER" id="PTHR43775">
    <property type="entry name" value="FATTY ACID SYNTHASE"/>
    <property type="match status" value="1"/>
</dbReference>
<keyword evidence="1" id="KW-0596">Phosphopantetheine</keyword>
<dbReference type="CDD" id="cd08952">
    <property type="entry name" value="KR_1_SDR_x"/>
    <property type="match status" value="1"/>
</dbReference>
<dbReference type="PROSITE" id="PS00606">
    <property type="entry name" value="KS3_1"/>
    <property type="match status" value="1"/>
</dbReference>
<dbReference type="InterPro" id="IPR057326">
    <property type="entry name" value="KR_dom"/>
</dbReference>
<dbReference type="Gene3D" id="3.40.50.720">
    <property type="entry name" value="NAD(P)-binding Rossmann-like Domain"/>
    <property type="match status" value="1"/>
</dbReference>
<gene>
    <name evidence="7" type="ORF">GCM10009754_25500</name>
</gene>
<dbReference type="Pfam" id="PF08659">
    <property type="entry name" value="KR"/>
    <property type="match status" value="1"/>
</dbReference>
<dbReference type="PANTHER" id="PTHR43775:SF51">
    <property type="entry name" value="INACTIVE PHENOLPHTHIOCEROL SYNTHESIS POLYKETIDE SYNTHASE TYPE I PKS1-RELATED"/>
    <property type="match status" value="1"/>
</dbReference>
<evidence type="ECO:0000313" key="8">
    <source>
        <dbReference type="Proteomes" id="UP001501116"/>
    </source>
</evidence>
<dbReference type="SMART" id="SM00823">
    <property type="entry name" value="PKS_PP"/>
    <property type="match status" value="2"/>
</dbReference>
<dbReference type="InterPro" id="IPR006162">
    <property type="entry name" value="Ppantetheine_attach_site"/>
</dbReference>
<feature type="domain" description="Ketosynthase family 3 (KS3)" evidence="6">
    <location>
        <begin position="760"/>
        <end position="1186"/>
    </location>
</feature>
<dbReference type="InterPro" id="IPR014031">
    <property type="entry name" value="Ketoacyl_synth_C"/>
</dbReference>
<dbReference type="InterPro" id="IPR014043">
    <property type="entry name" value="Acyl_transferase_dom"/>
</dbReference>
<evidence type="ECO:0000256" key="4">
    <source>
        <dbReference type="ARBA" id="ARBA00023315"/>
    </source>
</evidence>
<dbReference type="CDD" id="cd00833">
    <property type="entry name" value="PKS"/>
    <property type="match status" value="1"/>
</dbReference>
<reference evidence="7 8" key="1">
    <citation type="journal article" date="2019" name="Int. J. Syst. Evol. Microbiol.">
        <title>The Global Catalogue of Microorganisms (GCM) 10K type strain sequencing project: providing services to taxonomists for standard genome sequencing and annotation.</title>
        <authorList>
            <consortium name="The Broad Institute Genomics Platform"/>
            <consortium name="The Broad Institute Genome Sequencing Center for Infectious Disease"/>
            <person name="Wu L."/>
            <person name="Ma J."/>
        </authorList>
    </citation>
    <scope>NUCLEOTIDE SEQUENCE [LARGE SCALE GENOMIC DNA]</scope>
    <source>
        <strain evidence="7 8">JCM 14545</strain>
    </source>
</reference>
<dbReference type="SUPFAM" id="SSF55048">
    <property type="entry name" value="Probable ACP-binding domain of malonyl-CoA ACP transacylase"/>
    <property type="match status" value="2"/>
</dbReference>
<dbReference type="PROSITE" id="PS50075">
    <property type="entry name" value="CARRIER"/>
    <property type="match status" value="2"/>
</dbReference>
<dbReference type="InterPro" id="IPR001227">
    <property type="entry name" value="Ac_transferase_dom_sf"/>
</dbReference>
<dbReference type="InterPro" id="IPR009081">
    <property type="entry name" value="PP-bd_ACP"/>
</dbReference>
<dbReference type="Pfam" id="PF00698">
    <property type="entry name" value="Acyl_transf_1"/>
    <property type="match status" value="2"/>
</dbReference>
<evidence type="ECO:0000259" key="5">
    <source>
        <dbReference type="PROSITE" id="PS50075"/>
    </source>
</evidence>
<dbReference type="InterPro" id="IPR032821">
    <property type="entry name" value="PKS_assoc"/>
</dbReference>
<dbReference type="SMART" id="SM00825">
    <property type="entry name" value="PKS_KS"/>
    <property type="match status" value="1"/>
</dbReference>
<dbReference type="EMBL" id="BAAANN010000008">
    <property type="protein sequence ID" value="GAA1954813.1"/>
    <property type="molecule type" value="Genomic_DNA"/>
</dbReference>
<dbReference type="InterPro" id="IPR016036">
    <property type="entry name" value="Malonyl_transacylase_ACP-bd"/>
</dbReference>
<evidence type="ECO:0000259" key="6">
    <source>
        <dbReference type="PROSITE" id="PS52004"/>
    </source>
</evidence>
<dbReference type="Pfam" id="PF02801">
    <property type="entry name" value="Ketoacyl-synt_C"/>
    <property type="match status" value="1"/>
</dbReference>
<dbReference type="SUPFAM" id="SSF51735">
    <property type="entry name" value="NAD(P)-binding Rossmann-fold domains"/>
    <property type="match status" value="2"/>
</dbReference>
<protein>
    <recommendedName>
        <fullName evidence="9">Acyl transferase domain-containing protein</fullName>
    </recommendedName>
</protein>
<dbReference type="InterPro" id="IPR018201">
    <property type="entry name" value="Ketoacyl_synth_AS"/>
</dbReference>
<proteinExistence type="predicted"/>
<feature type="domain" description="Carrier" evidence="5">
    <location>
        <begin position="2189"/>
        <end position="2264"/>
    </location>
</feature>
<dbReference type="SUPFAM" id="SSF52151">
    <property type="entry name" value="FabD/lysophospholipase-like"/>
    <property type="match status" value="2"/>
</dbReference>
<dbReference type="Pfam" id="PF16197">
    <property type="entry name" value="KAsynt_C_assoc"/>
    <property type="match status" value="1"/>
</dbReference>
<dbReference type="InterPro" id="IPR014030">
    <property type="entry name" value="Ketoacyl_synth_N"/>
</dbReference>
<organism evidence="7 8">
    <name type="scientific">Amycolatopsis minnesotensis</name>
    <dbReference type="NCBI Taxonomy" id="337894"/>
    <lineage>
        <taxon>Bacteria</taxon>
        <taxon>Bacillati</taxon>
        <taxon>Actinomycetota</taxon>
        <taxon>Actinomycetes</taxon>
        <taxon>Pseudonocardiales</taxon>
        <taxon>Pseudonocardiaceae</taxon>
        <taxon>Amycolatopsis</taxon>
    </lineage>
</organism>
<keyword evidence="8" id="KW-1185">Reference proteome</keyword>
<dbReference type="InterPro" id="IPR013968">
    <property type="entry name" value="PKS_KR"/>
</dbReference>
<dbReference type="Gene3D" id="3.30.70.3290">
    <property type="match status" value="2"/>
</dbReference>
<evidence type="ECO:0000256" key="3">
    <source>
        <dbReference type="ARBA" id="ARBA00022679"/>
    </source>
</evidence>
<comment type="caution">
    <text evidence="7">The sequence shown here is derived from an EMBL/GenBank/DDBJ whole genome shotgun (WGS) entry which is preliminary data.</text>
</comment>